<organism evidence="2 3">
    <name type="scientific">Gulo gulo</name>
    <name type="common">Wolverine</name>
    <name type="synonym">Gluton</name>
    <dbReference type="NCBI Taxonomy" id="48420"/>
    <lineage>
        <taxon>Eukaryota</taxon>
        <taxon>Metazoa</taxon>
        <taxon>Chordata</taxon>
        <taxon>Craniata</taxon>
        <taxon>Vertebrata</taxon>
        <taxon>Euteleostomi</taxon>
        <taxon>Mammalia</taxon>
        <taxon>Eutheria</taxon>
        <taxon>Laurasiatheria</taxon>
        <taxon>Carnivora</taxon>
        <taxon>Caniformia</taxon>
        <taxon>Musteloidea</taxon>
        <taxon>Mustelidae</taxon>
        <taxon>Guloninae</taxon>
        <taxon>Gulo</taxon>
    </lineage>
</organism>
<dbReference type="AlphaFoldDB" id="A0A9X9LLD7"/>
<feature type="non-terminal residue" evidence="2">
    <location>
        <position position="1"/>
    </location>
</feature>
<dbReference type="EMBL" id="CYRY02007072">
    <property type="protein sequence ID" value="VCW76231.1"/>
    <property type="molecule type" value="Genomic_DNA"/>
</dbReference>
<evidence type="ECO:0000313" key="3">
    <source>
        <dbReference type="Proteomes" id="UP000269945"/>
    </source>
</evidence>
<feature type="region of interest" description="Disordered" evidence="1">
    <location>
        <begin position="148"/>
        <end position="172"/>
    </location>
</feature>
<dbReference type="Proteomes" id="UP000269945">
    <property type="component" value="Unassembled WGS sequence"/>
</dbReference>
<evidence type="ECO:0000256" key="1">
    <source>
        <dbReference type="SAM" id="MobiDB-lite"/>
    </source>
</evidence>
<name>A0A9X9LLD7_GULGU</name>
<accession>A0A9X9LLD7</accession>
<gene>
    <name evidence="2" type="ORF">BN2614_LOCUS1</name>
</gene>
<proteinExistence type="predicted"/>
<keyword evidence="3" id="KW-1185">Reference proteome</keyword>
<protein>
    <submittedName>
        <fullName evidence="2">Uncharacterized protein</fullName>
    </submittedName>
</protein>
<reference evidence="2 3" key="1">
    <citation type="submission" date="2018-10" db="EMBL/GenBank/DDBJ databases">
        <authorList>
            <person name="Ekblom R."/>
            <person name="Jareborg N."/>
        </authorList>
    </citation>
    <scope>NUCLEOTIDE SEQUENCE [LARGE SCALE GENOMIC DNA]</scope>
    <source>
        <tissue evidence="2">Muscle</tissue>
    </source>
</reference>
<sequence>FSWIVQSRGPCPVPSNASLTSPHSCLKVRPPQLVEKQMYGLSPQSSRLPVLSVSKDGTGAHSLSQTREQGIKLDVLSVPSNLCSVLSGSQIYLQTPGVLCPQSPIQSPTCAHGHPCFKPPLPPPPVPAPHPLRLCLTACALFALPSTRSSRAPRPSPPCPTPPPHVHTGLHS</sequence>
<feature type="compositionally biased region" description="Pro residues" evidence="1">
    <location>
        <begin position="154"/>
        <end position="165"/>
    </location>
</feature>
<comment type="caution">
    <text evidence="2">The sequence shown here is derived from an EMBL/GenBank/DDBJ whole genome shotgun (WGS) entry which is preliminary data.</text>
</comment>
<evidence type="ECO:0000313" key="2">
    <source>
        <dbReference type="EMBL" id="VCW76231.1"/>
    </source>
</evidence>